<gene>
    <name evidence="2" type="ORF">SCHCODRAFT_10905</name>
</gene>
<proteinExistence type="predicted"/>
<feature type="region of interest" description="Disordered" evidence="1">
    <location>
        <begin position="1"/>
        <end position="45"/>
    </location>
</feature>
<keyword evidence="3" id="KW-1185">Reference proteome</keyword>
<dbReference type="GeneID" id="9590243"/>
<feature type="region of interest" description="Disordered" evidence="1">
    <location>
        <begin position="67"/>
        <end position="98"/>
    </location>
</feature>
<dbReference type="AlphaFoldDB" id="D8Q2Q4"/>
<evidence type="ECO:0000313" key="3">
    <source>
        <dbReference type="Proteomes" id="UP000007431"/>
    </source>
</evidence>
<organism evidence="3">
    <name type="scientific">Schizophyllum commune (strain H4-8 / FGSC 9210)</name>
    <name type="common">Split gill fungus</name>
    <dbReference type="NCBI Taxonomy" id="578458"/>
    <lineage>
        <taxon>Eukaryota</taxon>
        <taxon>Fungi</taxon>
        <taxon>Dikarya</taxon>
        <taxon>Basidiomycota</taxon>
        <taxon>Agaricomycotina</taxon>
        <taxon>Agaricomycetes</taxon>
        <taxon>Agaricomycetidae</taxon>
        <taxon>Agaricales</taxon>
        <taxon>Schizophyllaceae</taxon>
        <taxon>Schizophyllum</taxon>
    </lineage>
</organism>
<feature type="compositionally biased region" description="Polar residues" evidence="1">
    <location>
        <begin position="81"/>
        <end position="93"/>
    </location>
</feature>
<dbReference type="Proteomes" id="UP000007431">
    <property type="component" value="Unassembled WGS sequence"/>
</dbReference>
<feature type="compositionally biased region" description="Basic and acidic residues" evidence="1">
    <location>
        <begin position="1"/>
        <end position="10"/>
    </location>
</feature>
<dbReference type="VEuPathDB" id="FungiDB:SCHCODRAFT_02617261"/>
<dbReference type="RefSeq" id="XP_003032464.1">
    <property type="nucleotide sequence ID" value="XM_003032418.1"/>
</dbReference>
<dbReference type="KEGG" id="scm:SCHCO_02617261"/>
<accession>D8Q2Q4</accession>
<protein>
    <submittedName>
        <fullName evidence="2">Expressed protein</fullName>
    </submittedName>
</protein>
<feature type="compositionally biased region" description="Basic and acidic residues" evidence="1">
    <location>
        <begin position="19"/>
        <end position="28"/>
    </location>
</feature>
<sequence length="148" mass="15797">MSVLRIHDQCTQRTPNENAHCDGEDLPPHRAQPPSSPSPSCSPSQCEGARALLALLPRRLRASPSLPRCSAFSRKPESHLSPATSTCCSQASDASPDDYKRCRCTLTPESVETEPVLIPSIPTSSSPLTSSHLVLASVAAPHRIAHAL</sequence>
<reference evidence="2 3" key="1">
    <citation type="journal article" date="2010" name="Nat. Biotechnol.">
        <title>Genome sequence of the model mushroom Schizophyllum commune.</title>
        <authorList>
            <person name="Ohm R.A."/>
            <person name="de Jong J.F."/>
            <person name="Lugones L.G."/>
            <person name="Aerts A."/>
            <person name="Kothe E."/>
            <person name="Stajich J.E."/>
            <person name="de Vries R.P."/>
            <person name="Record E."/>
            <person name="Levasseur A."/>
            <person name="Baker S.E."/>
            <person name="Bartholomew K.A."/>
            <person name="Coutinho P.M."/>
            <person name="Erdmann S."/>
            <person name="Fowler T.J."/>
            <person name="Gathman A.C."/>
            <person name="Lombard V."/>
            <person name="Henrissat B."/>
            <person name="Knabe N."/>
            <person name="Kuees U."/>
            <person name="Lilly W.W."/>
            <person name="Lindquist E."/>
            <person name="Lucas S."/>
            <person name="Magnuson J.K."/>
            <person name="Piumi F."/>
            <person name="Raudaskoski M."/>
            <person name="Salamov A."/>
            <person name="Schmutz J."/>
            <person name="Schwarze F.W.M.R."/>
            <person name="vanKuyk P.A."/>
            <person name="Horton J.S."/>
            <person name="Grigoriev I.V."/>
            <person name="Woesten H.A.B."/>
        </authorList>
    </citation>
    <scope>NUCLEOTIDE SEQUENCE [LARGE SCALE GENOMIC DNA]</scope>
    <source>
        <strain evidence="3">H4-8 / FGSC 9210</strain>
    </source>
</reference>
<evidence type="ECO:0000256" key="1">
    <source>
        <dbReference type="SAM" id="MobiDB-lite"/>
    </source>
</evidence>
<dbReference type="InParanoid" id="D8Q2Q4"/>
<dbReference type="EMBL" id="GL377305">
    <property type="protein sequence ID" value="EFI97561.1"/>
    <property type="molecule type" value="Genomic_DNA"/>
</dbReference>
<evidence type="ECO:0000313" key="2">
    <source>
        <dbReference type="EMBL" id="EFI97561.1"/>
    </source>
</evidence>
<dbReference type="HOGENOM" id="CLU_1759864_0_0_1"/>
<name>D8Q2Q4_SCHCM</name>